<protein>
    <submittedName>
        <fullName evidence="3">Uncharacterized protein</fullName>
    </submittedName>
</protein>
<feature type="transmembrane region" description="Helical" evidence="2">
    <location>
        <begin position="12"/>
        <end position="29"/>
    </location>
</feature>
<dbReference type="Proteomes" id="UP001071230">
    <property type="component" value="Unassembled WGS sequence"/>
</dbReference>
<dbReference type="KEGG" id="aacx:DEACI_3770"/>
<sequence length="151" mass="16122">MEQEHYESLRAWAWRLAVGTALVVGLLSFGRGVGFLWLMLRMLLAFVIMYGLSVGSLYLFRQGGTEVGFDVRAADGKGNLLDIVLGAETVAASDEGEDHSGVAGRAEETAAEDAAGAGLRDLPGQTESGLGQEPPDPAQEAQIVRRMGWKD</sequence>
<dbReference type="Proteomes" id="UP000836597">
    <property type="component" value="Chromosome"/>
</dbReference>
<evidence type="ECO:0000313" key="4">
    <source>
        <dbReference type="EMBL" id="CEJ05829.1"/>
    </source>
</evidence>
<evidence type="ECO:0000256" key="1">
    <source>
        <dbReference type="SAM" id="MobiDB-lite"/>
    </source>
</evidence>
<feature type="region of interest" description="Disordered" evidence="1">
    <location>
        <begin position="92"/>
        <end position="151"/>
    </location>
</feature>
<dbReference type="RefSeq" id="WP_240986238.1">
    <property type="nucleotide sequence ID" value="NZ_CDGJ01000003.1"/>
</dbReference>
<evidence type="ECO:0000256" key="2">
    <source>
        <dbReference type="SAM" id="Phobius"/>
    </source>
</evidence>
<name>A0A8S0Y099_9FIRM</name>
<dbReference type="EMBL" id="CDGJ01000003">
    <property type="protein sequence ID" value="CEJ05829.1"/>
    <property type="molecule type" value="Genomic_DNA"/>
</dbReference>
<accession>A0A8S0Y099</accession>
<keyword evidence="2" id="KW-0472">Membrane</keyword>
<reference evidence="4" key="1">
    <citation type="submission" date="2014-11" db="EMBL/GenBank/DDBJ databases">
        <authorList>
            <person name="Hornung B.V."/>
        </authorList>
    </citation>
    <scope>NUCLEOTIDE SEQUENCE</scope>
    <source>
        <strain evidence="4">INE</strain>
    </source>
</reference>
<keyword evidence="2" id="KW-0812">Transmembrane</keyword>
<dbReference type="AlphaFoldDB" id="A0A8S0Y099"/>
<keyword evidence="2" id="KW-1133">Transmembrane helix</keyword>
<evidence type="ECO:0000313" key="5">
    <source>
        <dbReference type="Proteomes" id="UP001071230"/>
    </source>
</evidence>
<gene>
    <name evidence="4" type="ORF">DEACI_0249</name>
    <name evidence="3" type="ORF">DEACI_3770</name>
</gene>
<evidence type="ECO:0000313" key="3">
    <source>
        <dbReference type="EMBL" id="CAA7602947.1"/>
    </source>
</evidence>
<keyword evidence="5" id="KW-1185">Reference proteome</keyword>
<feature type="transmembrane region" description="Helical" evidence="2">
    <location>
        <begin position="35"/>
        <end position="60"/>
    </location>
</feature>
<dbReference type="EMBL" id="LR746496">
    <property type="protein sequence ID" value="CAA7602947.1"/>
    <property type="molecule type" value="Genomic_DNA"/>
</dbReference>
<reference evidence="3" key="2">
    <citation type="submission" date="2020-01" db="EMBL/GenBank/DDBJ databases">
        <authorList>
            <person name="Hornung B."/>
        </authorList>
    </citation>
    <scope>NUCLEOTIDE SEQUENCE</scope>
    <source>
        <strain evidence="3">PacBioINE</strain>
    </source>
</reference>
<proteinExistence type="predicted"/>
<organism evidence="3">
    <name type="scientific">Acididesulfobacillus acetoxydans</name>
    <dbReference type="NCBI Taxonomy" id="1561005"/>
    <lineage>
        <taxon>Bacteria</taxon>
        <taxon>Bacillati</taxon>
        <taxon>Bacillota</taxon>
        <taxon>Clostridia</taxon>
        <taxon>Eubacteriales</taxon>
        <taxon>Peptococcaceae</taxon>
        <taxon>Acididesulfobacillus</taxon>
    </lineage>
</organism>